<protein>
    <submittedName>
        <fullName evidence="2">Uncharacterized protein</fullName>
    </submittedName>
</protein>
<evidence type="ECO:0000313" key="3">
    <source>
        <dbReference type="Proteomes" id="UP000266841"/>
    </source>
</evidence>
<name>K0SVD9_THAOC</name>
<organism evidence="2 3">
    <name type="scientific">Thalassiosira oceanica</name>
    <name type="common">Marine diatom</name>
    <dbReference type="NCBI Taxonomy" id="159749"/>
    <lineage>
        <taxon>Eukaryota</taxon>
        <taxon>Sar</taxon>
        <taxon>Stramenopiles</taxon>
        <taxon>Ochrophyta</taxon>
        <taxon>Bacillariophyta</taxon>
        <taxon>Coscinodiscophyceae</taxon>
        <taxon>Thalassiosirophycidae</taxon>
        <taxon>Thalassiosirales</taxon>
        <taxon>Thalassiosiraceae</taxon>
        <taxon>Thalassiosira</taxon>
    </lineage>
</organism>
<evidence type="ECO:0000313" key="2">
    <source>
        <dbReference type="EMBL" id="EJK70368.1"/>
    </source>
</evidence>
<proteinExistence type="predicted"/>
<feature type="region of interest" description="Disordered" evidence="1">
    <location>
        <begin position="97"/>
        <end position="140"/>
    </location>
</feature>
<gene>
    <name evidence="2" type="ORF">THAOC_08279</name>
</gene>
<evidence type="ECO:0000256" key="1">
    <source>
        <dbReference type="SAM" id="MobiDB-lite"/>
    </source>
</evidence>
<sequence length="173" mass="19217">MISSLLQLAIRHGIGHKYSDRRMIQATMYTIGGLLDAMHSTSGFGAMSCARLELFRVRNHDKRRLPDGAGRPSEYDTGNGRRSLFDCRRGGGGWLERAGNGVDEEHGRRAHLRFRPTGVTEEPRGSSQRKNVHNLPYSSMGQLTSSTHRWASIRAKGVVSVLPSYVALKGVRK</sequence>
<dbReference type="AlphaFoldDB" id="K0SVD9"/>
<accession>K0SVD9</accession>
<dbReference type="EMBL" id="AGNL01008633">
    <property type="protein sequence ID" value="EJK70368.1"/>
    <property type="molecule type" value="Genomic_DNA"/>
</dbReference>
<dbReference type="Proteomes" id="UP000266841">
    <property type="component" value="Unassembled WGS sequence"/>
</dbReference>
<feature type="region of interest" description="Disordered" evidence="1">
    <location>
        <begin position="63"/>
        <end position="82"/>
    </location>
</feature>
<keyword evidence="3" id="KW-1185">Reference proteome</keyword>
<reference evidence="2 3" key="1">
    <citation type="journal article" date="2012" name="Genome Biol.">
        <title>Genome and low-iron response of an oceanic diatom adapted to chronic iron limitation.</title>
        <authorList>
            <person name="Lommer M."/>
            <person name="Specht M."/>
            <person name="Roy A.S."/>
            <person name="Kraemer L."/>
            <person name="Andreson R."/>
            <person name="Gutowska M.A."/>
            <person name="Wolf J."/>
            <person name="Bergner S.V."/>
            <person name="Schilhabel M.B."/>
            <person name="Klostermeier U.C."/>
            <person name="Beiko R.G."/>
            <person name="Rosenstiel P."/>
            <person name="Hippler M."/>
            <person name="Laroche J."/>
        </authorList>
    </citation>
    <scope>NUCLEOTIDE SEQUENCE [LARGE SCALE GENOMIC DNA]</scope>
    <source>
        <strain evidence="2 3">CCMP1005</strain>
    </source>
</reference>
<comment type="caution">
    <text evidence="2">The sequence shown here is derived from an EMBL/GenBank/DDBJ whole genome shotgun (WGS) entry which is preliminary data.</text>
</comment>